<dbReference type="AlphaFoldDB" id="A0A5C4XIU3"/>
<evidence type="ECO:0000313" key="3">
    <source>
        <dbReference type="Proteomes" id="UP000311605"/>
    </source>
</evidence>
<dbReference type="Proteomes" id="UP000311605">
    <property type="component" value="Unassembled WGS sequence"/>
</dbReference>
<accession>A0A5C4XIU3</accession>
<evidence type="ECO:0000256" key="1">
    <source>
        <dbReference type="SAM" id="MobiDB-lite"/>
    </source>
</evidence>
<comment type="caution">
    <text evidence="2">The sequence shown here is derived from an EMBL/GenBank/DDBJ whole genome shotgun (WGS) entry which is preliminary data.</text>
</comment>
<sequence length="90" mass="9865">MSKDTPLCPAGHLPHKEGDHQDALPPHYIDRHIGSDDQTWESGNFGIGLKRWLRFNPISPLVAEMPGRAEGGISRHNRIESGIFASGVSP</sequence>
<organism evidence="2 3">
    <name type="scientific">Aliirhizobium smilacinae</name>
    <dbReference type="NCBI Taxonomy" id="1395944"/>
    <lineage>
        <taxon>Bacteria</taxon>
        <taxon>Pseudomonadati</taxon>
        <taxon>Pseudomonadota</taxon>
        <taxon>Alphaproteobacteria</taxon>
        <taxon>Hyphomicrobiales</taxon>
        <taxon>Rhizobiaceae</taxon>
        <taxon>Aliirhizobium</taxon>
    </lineage>
</organism>
<gene>
    <name evidence="2" type="ORF">FHP24_16435</name>
</gene>
<reference evidence="2 3" key="1">
    <citation type="submission" date="2019-06" db="EMBL/GenBank/DDBJ databases">
        <title>The draft genome of Rhizobium smilacinae PTYR-5.</title>
        <authorList>
            <person name="Liu L."/>
            <person name="Li L."/>
            <person name="Zhang X."/>
        </authorList>
    </citation>
    <scope>NUCLEOTIDE SEQUENCE [LARGE SCALE GENOMIC DNA]</scope>
    <source>
        <strain evidence="2 3">PTYR-5</strain>
    </source>
</reference>
<keyword evidence="3" id="KW-1185">Reference proteome</keyword>
<evidence type="ECO:0000313" key="2">
    <source>
        <dbReference type="EMBL" id="TNM63109.1"/>
    </source>
</evidence>
<name>A0A5C4XIU3_9HYPH</name>
<dbReference type="OrthoDB" id="8100317at2"/>
<protein>
    <recommendedName>
        <fullName evidence="4">Lytic murein transglycosylase</fullName>
    </recommendedName>
</protein>
<proteinExistence type="predicted"/>
<feature type="compositionally biased region" description="Basic and acidic residues" evidence="1">
    <location>
        <begin position="14"/>
        <end position="30"/>
    </location>
</feature>
<feature type="region of interest" description="Disordered" evidence="1">
    <location>
        <begin position="1"/>
        <end position="30"/>
    </location>
</feature>
<evidence type="ECO:0008006" key="4">
    <source>
        <dbReference type="Google" id="ProtNLM"/>
    </source>
</evidence>
<dbReference type="EMBL" id="VDMN01000003">
    <property type="protein sequence ID" value="TNM63109.1"/>
    <property type="molecule type" value="Genomic_DNA"/>
</dbReference>